<comment type="caution">
    <text evidence="1">The sequence shown here is derived from an EMBL/GenBank/DDBJ whole genome shotgun (WGS) entry which is preliminary data.</text>
</comment>
<dbReference type="RefSeq" id="WP_378262029.1">
    <property type="nucleotide sequence ID" value="NZ_JBHSIT010000011.1"/>
</dbReference>
<evidence type="ECO:0000313" key="1">
    <source>
        <dbReference type="EMBL" id="MFC4912286.1"/>
    </source>
</evidence>
<organism evidence="1 2">
    <name type="scientific">Actinomadura gamaensis</name>
    <dbReference type="NCBI Taxonomy" id="1763541"/>
    <lineage>
        <taxon>Bacteria</taxon>
        <taxon>Bacillati</taxon>
        <taxon>Actinomycetota</taxon>
        <taxon>Actinomycetes</taxon>
        <taxon>Streptosporangiales</taxon>
        <taxon>Thermomonosporaceae</taxon>
        <taxon>Actinomadura</taxon>
    </lineage>
</organism>
<accession>A0ABV9U799</accession>
<name>A0ABV9U799_9ACTN</name>
<keyword evidence="2" id="KW-1185">Reference proteome</keyword>
<dbReference type="Proteomes" id="UP001595872">
    <property type="component" value="Unassembled WGS sequence"/>
</dbReference>
<reference evidence="2" key="1">
    <citation type="journal article" date="2019" name="Int. J. Syst. Evol. Microbiol.">
        <title>The Global Catalogue of Microorganisms (GCM) 10K type strain sequencing project: providing services to taxonomists for standard genome sequencing and annotation.</title>
        <authorList>
            <consortium name="The Broad Institute Genomics Platform"/>
            <consortium name="The Broad Institute Genome Sequencing Center for Infectious Disease"/>
            <person name="Wu L."/>
            <person name="Ma J."/>
        </authorList>
    </citation>
    <scope>NUCLEOTIDE SEQUENCE [LARGE SCALE GENOMIC DNA]</scope>
    <source>
        <strain evidence="2">KLKA75</strain>
    </source>
</reference>
<sequence length="167" mass="17385">MADNQAWAPYLSGLVEVEGVQAAGVVDGSTGELLGAVAVAGIDDAASYLQAEEPYEEKQADPESGAQCTGAVNEAAMLYQALSVSGGETPARANLGKRRFSVERGVWDEPGQREVFVVLAKGPEDQKALLMEDPNRYAVLAVYKAPASASAVRSAAAEVVEKLAESA</sequence>
<evidence type="ECO:0000313" key="2">
    <source>
        <dbReference type="Proteomes" id="UP001595872"/>
    </source>
</evidence>
<dbReference type="Gene3D" id="3.30.450.30">
    <property type="entry name" value="Dynein light chain 2a, cytoplasmic"/>
    <property type="match status" value="1"/>
</dbReference>
<gene>
    <name evidence="1" type="ORF">ACFPCY_33650</name>
</gene>
<protein>
    <submittedName>
        <fullName evidence="1">Uncharacterized protein</fullName>
    </submittedName>
</protein>
<dbReference type="EMBL" id="JBHSIT010000011">
    <property type="protein sequence ID" value="MFC4912286.1"/>
    <property type="molecule type" value="Genomic_DNA"/>
</dbReference>
<proteinExistence type="predicted"/>